<accession>U5N3Y2</accession>
<name>U5N3Y2_9BURK</name>
<dbReference type="EMBL" id="CP004885">
    <property type="protein sequence ID" value="AGX86196.1"/>
    <property type="molecule type" value="Genomic_DNA"/>
</dbReference>
<reference evidence="1 2" key="1">
    <citation type="journal article" date="2013" name="Genome Biol.">
        <title>Genomic analysis reveals key aspects of prokaryotic symbiosis in the phototrophic consortium "Chlorochromatium aggregatum".</title>
        <authorList>
            <person name="Liu Z."/>
            <person name="Muller J."/>
            <person name="Li T."/>
            <person name="Alvey R.M."/>
            <person name="Vogl K."/>
            <person name="Frigaard N.U."/>
            <person name="Rockwell N.C."/>
            <person name="Boyd E.S."/>
            <person name="Tomsho L.P."/>
            <person name="Schuster S.C."/>
            <person name="Henke P."/>
            <person name="Rohde M."/>
            <person name="Overmann J."/>
            <person name="Bryant D.A."/>
        </authorList>
    </citation>
    <scope>NUCLEOTIDE SEQUENCE [LARGE SCALE GENOMIC DNA]</scope>
    <source>
        <strain evidence="1">CR</strain>
    </source>
</reference>
<keyword evidence="2" id="KW-1185">Reference proteome</keyword>
<proteinExistence type="predicted"/>
<dbReference type="STRING" id="946483.Cenrod_0061"/>
<evidence type="ECO:0000313" key="2">
    <source>
        <dbReference type="Proteomes" id="UP000017184"/>
    </source>
</evidence>
<organism evidence="1 2">
    <name type="scientific">Candidatus Symbiobacter mobilis CR</name>
    <dbReference type="NCBI Taxonomy" id="946483"/>
    <lineage>
        <taxon>Bacteria</taxon>
        <taxon>Pseudomonadati</taxon>
        <taxon>Pseudomonadota</taxon>
        <taxon>Betaproteobacteria</taxon>
        <taxon>Burkholderiales</taxon>
        <taxon>Comamonadaceae</taxon>
    </lineage>
</organism>
<gene>
    <name evidence="1" type="ORF">Cenrod_0061</name>
</gene>
<dbReference type="HOGENOM" id="CLU_3005629_0_0_4"/>
<dbReference type="KEGG" id="cbx:Cenrod_0061"/>
<sequence>MSYSAPGLLNLSDIYCDIGGYSAPEVVRITHPLGTIAKATNGKGYQDNFRCAVLGL</sequence>
<dbReference type="Proteomes" id="UP000017184">
    <property type="component" value="Chromosome"/>
</dbReference>
<dbReference type="AlphaFoldDB" id="U5N3Y2"/>
<protein>
    <submittedName>
        <fullName evidence="1">Uncharacterized protein</fullName>
    </submittedName>
</protein>
<evidence type="ECO:0000313" key="1">
    <source>
        <dbReference type="EMBL" id="AGX86196.1"/>
    </source>
</evidence>